<evidence type="ECO:0000256" key="8">
    <source>
        <dbReference type="SAM" id="MobiDB-lite"/>
    </source>
</evidence>
<keyword evidence="6" id="KW-0539">Nucleus</keyword>
<feature type="compositionally biased region" description="Basic and acidic residues" evidence="8">
    <location>
        <begin position="212"/>
        <end position="222"/>
    </location>
</feature>
<comment type="subcellular location">
    <subcellularLocation>
        <location evidence="2">Nucleus</location>
        <location evidence="2">Nucleolus</location>
    </subcellularLocation>
</comment>
<comment type="function">
    <text evidence="1">Involved in pre-25S rRNA processing.</text>
</comment>
<evidence type="ECO:0000259" key="9">
    <source>
        <dbReference type="PROSITE" id="PS50102"/>
    </source>
</evidence>
<evidence type="ECO:0000313" key="10">
    <source>
        <dbReference type="EMBL" id="KAK0487853.1"/>
    </source>
</evidence>
<evidence type="ECO:0000256" key="4">
    <source>
        <dbReference type="ARBA" id="ARBA00015520"/>
    </source>
</evidence>
<feature type="compositionally biased region" description="Basic and acidic residues" evidence="8">
    <location>
        <begin position="521"/>
        <end position="534"/>
    </location>
</feature>
<feature type="region of interest" description="Disordered" evidence="8">
    <location>
        <begin position="206"/>
        <end position="256"/>
    </location>
</feature>
<dbReference type="SUPFAM" id="SSF54928">
    <property type="entry name" value="RNA-binding domain, RBD"/>
    <property type="match status" value="1"/>
</dbReference>
<protein>
    <recommendedName>
        <fullName evidence="4">Nucleolar protein 12</fullName>
    </recommendedName>
</protein>
<dbReference type="AlphaFoldDB" id="A0AA39PRE3"/>
<evidence type="ECO:0000256" key="1">
    <source>
        <dbReference type="ARBA" id="ARBA00002475"/>
    </source>
</evidence>
<comment type="similarity">
    <text evidence="3">Belongs to the RRM RBM34 family.</text>
</comment>
<evidence type="ECO:0000256" key="6">
    <source>
        <dbReference type="ARBA" id="ARBA00023242"/>
    </source>
</evidence>
<sequence length="569" mass="63386">MTLNSLLLSSGSLHIDAELDALFQSNPTKPPLISVPSKSNVTEITSKKRKHEQEPTVSTKRPKSTSFESAKQGKAPKKNQKTAKHTVEAAIDSDESDDELEDTYAKTKKVQIEKDGESESDEDPSNLVHESITQTTLSTGRASQKRKFVPSDETQDQRDLRTIFVGNLSIEVAQKKSVLKQLHRHIIGLVPNAKIESTRFRSIAFQTPTSKLPEDDVSEKKTKTPGKAKKGREHGKDRASSWRDNNEDDSTKNDEKIFLTPSQKKRIAFINHDFHSSADLTNAYIVFAHPVPPENRPSNLPPLPPTLDPYEAARLAADVCNGSTFMDRVLRVDLVGRTNFQDGGDSVDGDPKSSVFVGNLDFGSKEEDLRVFFETLVTGERGPPANSNEKDGDVKKLSMWVTRVRIVRDKESQLGKGFAYVQFTDRQCVDEVLALEETKLDFAKRKLRVQRCKTLPGGRRTTTSVTAGTKNLVQPSIPAGDPSLGDRLVHLTKEARKHVKSADADRVARRLAKKKARIALDKDGVKMQGKERDRVRKKPSSASSRKTSTSKSTRVRSDRSVVRKNMKKQ</sequence>
<dbReference type="InterPro" id="IPR000504">
    <property type="entry name" value="RRM_dom"/>
</dbReference>
<name>A0AA39PRE3_9AGAR</name>
<feature type="domain" description="RRM" evidence="9">
    <location>
        <begin position="353"/>
        <end position="454"/>
    </location>
</feature>
<dbReference type="GO" id="GO:0000463">
    <property type="term" value="P:maturation of LSU-rRNA from tricistronic rRNA transcript (SSU-rRNA, 5.8S rRNA, LSU-rRNA)"/>
    <property type="evidence" value="ECO:0007669"/>
    <property type="project" value="TreeGrafter"/>
</dbReference>
<dbReference type="SMART" id="SM00360">
    <property type="entry name" value="RRM"/>
    <property type="match status" value="1"/>
</dbReference>
<accession>A0AA39PRE3</accession>
<dbReference type="Gene3D" id="3.30.70.330">
    <property type="match status" value="1"/>
</dbReference>
<feature type="compositionally biased region" description="Basic residues" evidence="8">
    <location>
        <begin position="223"/>
        <end position="233"/>
    </location>
</feature>
<dbReference type="GO" id="GO:0005730">
    <property type="term" value="C:nucleolus"/>
    <property type="evidence" value="ECO:0007669"/>
    <property type="project" value="UniProtKB-SubCell"/>
</dbReference>
<feature type="compositionally biased region" description="Polar residues" evidence="8">
    <location>
        <begin position="55"/>
        <end position="69"/>
    </location>
</feature>
<dbReference type="PROSITE" id="PS50102">
    <property type="entry name" value="RRM"/>
    <property type="match status" value="1"/>
</dbReference>
<feature type="region of interest" description="Disordered" evidence="8">
    <location>
        <begin position="25"/>
        <end position="155"/>
    </location>
</feature>
<dbReference type="EMBL" id="JAUEPR010000003">
    <property type="protein sequence ID" value="KAK0487853.1"/>
    <property type="molecule type" value="Genomic_DNA"/>
</dbReference>
<reference evidence="10" key="1">
    <citation type="submission" date="2023-06" db="EMBL/GenBank/DDBJ databases">
        <authorList>
            <consortium name="Lawrence Berkeley National Laboratory"/>
            <person name="Ahrendt S."/>
            <person name="Sahu N."/>
            <person name="Indic B."/>
            <person name="Wong-Bajracharya J."/>
            <person name="Merenyi Z."/>
            <person name="Ke H.-M."/>
            <person name="Monk M."/>
            <person name="Kocsube S."/>
            <person name="Drula E."/>
            <person name="Lipzen A."/>
            <person name="Balint B."/>
            <person name="Henrissat B."/>
            <person name="Andreopoulos B."/>
            <person name="Martin F.M."/>
            <person name="Harder C.B."/>
            <person name="Rigling D."/>
            <person name="Ford K.L."/>
            <person name="Foster G.D."/>
            <person name="Pangilinan J."/>
            <person name="Papanicolaou A."/>
            <person name="Barry K."/>
            <person name="LaButti K."/>
            <person name="Viragh M."/>
            <person name="Koriabine M."/>
            <person name="Yan M."/>
            <person name="Riley R."/>
            <person name="Champramary S."/>
            <person name="Plett K.L."/>
            <person name="Tsai I.J."/>
            <person name="Slot J."/>
            <person name="Sipos G."/>
            <person name="Plett J."/>
            <person name="Nagy L.G."/>
            <person name="Grigoriev I.V."/>
        </authorList>
    </citation>
    <scope>NUCLEOTIDE SEQUENCE</scope>
    <source>
        <strain evidence="10">ICMP 16352</strain>
    </source>
</reference>
<organism evidence="10 11">
    <name type="scientific">Armillaria novae-zelandiae</name>
    <dbReference type="NCBI Taxonomy" id="153914"/>
    <lineage>
        <taxon>Eukaryota</taxon>
        <taxon>Fungi</taxon>
        <taxon>Dikarya</taxon>
        <taxon>Basidiomycota</taxon>
        <taxon>Agaricomycotina</taxon>
        <taxon>Agaricomycetes</taxon>
        <taxon>Agaricomycetidae</taxon>
        <taxon>Agaricales</taxon>
        <taxon>Marasmiineae</taxon>
        <taxon>Physalacriaceae</taxon>
        <taxon>Armillaria</taxon>
    </lineage>
</organism>
<feature type="compositionally biased region" description="Basic residues" evidence="8">
    <location>
        <begin position="74"/>
        <end position="84"/>
    </location>
</feature>
<evidence type="ECO:0000313" key="11">
    <source>
        <dbReference type="Proteomes" id="UP001175227"/>
    </source>
</evidence>
<dbReference type="Proteomes" id="UP001175227">
    <property type="component" value="Unassembled WGS sequence"/>
</dbReference>
<keyword evidence="5 7" id="KW-0694">RNA-binding</keyword>
<feature type="compositionally biased region" description="Basic and acidic residues" evidence="8">
    <location>
        <begin position="234"/>
        <end position="256"/>
    </location>
</feature>
<comment type="caution">
    <text evidence="10">The sequence shown here is derived from an EMBL/GenBank/DDBJ whole genome shotgun (WGS) entry which is preliminary data.</text>
</comment>
<evidence type="ECO:0000256" key="3">
    <source>
        <dbReference type="ARBA" id="ARBA00007077"/>
    </source>
</evidence>
<dbReference type="PANTHER" id="PTHR23236:SF25">
    <property type="entry name" value="RNA-BINDING PROTEIN 34"/>
    <property type="match status" value="1"/>
</dbReference>
<dbReference type="GO" id="GO:0019843">
    <property type="term" value="F:rRNA binding"/>
    <property type="evidence" value="ECO:0007669"/>
    <property type="project" value="TreeGrafter"/>
</dbReference>
<feature type="compositionally biased region" description="Low complexity" evidence="8">
    <location>
        <begin position="540"/>
        <end position="552"/>
    </location>
</feature>
<gene>
    <name evidence="10" type="ORF">IW261DRAFT_1450398</name>
</gene>
<feature type="compositionally biased region" description="Acidic residues" evidence="8">
    <location>
        <begin position="91"/>
        <end position="102"/>
    </location>
</feature>
<keyword evidence="11" id="KW-1185">Reference proteome</keyword>
<feature type="compositionally biased region" description="Polar residues" evidence="8">
    <location>
        <begin position="131"/>
        <end position="142"/>
    </location>
</feature>
<proteinExistence type="inferred from homology"/>
<evidence type="ECO:0000256" key="2">
    <source>
        <dbReference type="ARBA" id="ARBA00004604"/>
    </source>
</evidence>
<dbReference type="InterPro" id="IPR035979">
    <property type="entry name" value="RBD_domain_sf"/>
</dbReference>
<dbReference type="PANTHER" id="PTHR23236">
    <property type="entry name" value="EUKARYOTIC TRANSLATION INITIATION FACTOR 4B/4H"/>
    <property type="match status" value="1"/>
</dbReference>
<dbReference type="InterPro" id="IPR012677">
    <property type="entry name" value="Nucleotide-bd_a/b_plait_sf"/>
</dbReference>
<evidence type="ECO:0000256" key="5">
    <source>
        <dbReference type="ARBA" id="ARBA00022884"/>
    </source>
</evidence>
<feature type="region of interest" description="Disordered" evidence="8">
    <location>
        <begin position="521"/>
        <end position="569"/>
    </location>
</feature>
<evidence type="ECO:0000256" key="7">
    <source>
        <dbReference type="PROSITE-ProRule" id="PRU00176"/>
    </source>
</evidence>